<dbReference type="Proteomes" id="UP000643610">
    <property type="component" value="Unassembled WGS sequence"/>
</dbReference>
<dbReference type="SMART" id="SM00460">
    <property type="entry name" value="TGc"/>
    <property type="match status" value="1"/>
</dbReference>
<evidence type="ECO:0000313" key="4">
    <source>
        <dbReference type="Proteomes" id="UP000643610"/>
    </source>
</evidence>
<keyword evidence="1" id="KW-0812">Transmembrane</keyword>
<gene>
    <name evidence="3" type="ORF">H8K33_05350</name>
</gene>
<dbReference type="EMBL" id="JACOFU010000002">
    <property type="protein sequence ID" value="MBC3830925.1"/>
    <property type="molecule type" value="Genomic_DNA"/>
</dbReference>
<name>A0ABR6XN37_9BURK</name>
<keyword evidence="1" id="KW-1133">Transmembrane helix</keyword>
<feature type="domain" description="Transglutaminase-like" evidence="2">
    <location>
        <begin position="414"/>
        <end position="485"/>
    </location>
</feature>
<dbReference type="InterPro" id="IPR021878">
    <property type="entry name" value="TgpA_N"/>
</dbReference>
<dbReference type="InterPro" id="IPR038765">
    <property type="entry name" value="Papain-like_cys_pep_sf"/>
</dbReference>
<comment type="caution">
    <text evidence="3">The sequence shown here is derived from an EMBL/GenBank/DDBJ whole genome shotgun (WGS) entry which is preliminary data.</text>
</comment>
<keyword evidence="1" id="KW-0472">Membrane</keyword>
<dbReference type="SUPFAM" id="SSF54001">
    <property type="entry name" value="Cysteine proteinases"/>
    <property type="match status" value="1"/>
</dbReference>
<proteinExistence type="predicted"/>
<dbReference type="InterPro" id="IPR002931">
    <property type="entry name" value="Transglutaminase-like"/>
</dbReference>
<feature type="transmembrane region" description="Helical" evidence="1">
    <location>
        <begin position="66"/>
        <end position="84"/>
    </location>
</feature>
<feature type="transmembrane region" description="Helical" evidence="1">
    <location>
        <begin position="138"/>
        <end position="160"/>
    </location>
</feature>
<dbReference type="PANTHER" id="PTHR42736:SF1">
    <property type="entry name" value="PROTEIN-GLUTAMINE GAMMA-GLUTAMYLTRANSFERASE"/>
    <property type="match status" value="1"/>
</dbReference>
<accession>A0ABR6XN37</accession>
<feature type="transmembrane region" description="Helical" evidence="1">
    <location>
        <begin position="563"/>
        <end position="583"/>
    </location>
</feature>
<feature type="transmembrane region" description="Helical" evidence="1">
    <location>
        <begin position="116"/>
        <end position="132"/>
    </location>
</feature>
<dbReference type="InterPro" id="IPR025403">
    <property type="entry name" value="TgpA-like_C"/>
</dbReference>
<feature type="transmembrane region" description="Helical" evidence="1">
    <location>
        <begin position="172"/>
        <end position="191"/>
    </location>
</feature>
<dbReference type="InterPro" id="IPR052901">
    <property type="entry name" value="Bact_TGase-like"/>
</dbReference>
<organism evidence="3 4">
    <name type="scientific">Undibacterium amnicola</name>
    <dbReference type="NCBI Taxonomy" id="1834038"/>
    <lineage>
        <taxon>Bacteria</taxon>
        <taxon>Pseudomonadati</taxon>
        <taxon>Pseudomonadota</taxon>
        <taxon>Betaproteobacteria</taxon>
        <taxon>Burkholderiales</taxon>
        <taxon>Oxalobacteraceae</taxon>
        <taxon>Undibacterium</taxon>
    </lineage>
</organism>
<evidence type="ECO:0000256" key="1">
    <source>
        <dbReference type="SAM" id="Phobius"/>
    </source>
</evidence>
<dbReference type="Pfam" id="PF13559">
    <property type="entry name" value="DUF4129"/>
    <property type="match status" value="1"/>
</dbReference>
<feature type="transmembrane region" description="Helical" evidence="1">
    <location>
        <begin position="23"/>
        <end position="46"/>
    </location>
</feature>
<protein>
    <submittedName>
        <fullName evidence="3">DUF3488 domain-containing transglutaminase family protein</fullName>
    </submittedName>
</protein>
<keyword evidence="4" id="KW-1185">Reference proteome</keyword>
<sequence length="677" mass="77673">MNKFISALSATTSELSRDKRDTLLLVFACFLVILNHVESLFTWISISSIGVMSWRAWLTLRGKQLPSRWILLPIAVGLMAGIFWQFRSFFGRETGVAMLVLLLSCKMLEMHAKRDLFVILFLSFFLLLTRFFESQSIAAALQVALSAFVLLLAQLSFQFDNKSIRLWPQAKLIASMLSIAMPLTILAFFLFPRIQGPLWGLPSDANVARSGLSDSMAPGNISKLAMSEELVFRVKFLDKTPEKSAFYWRALVLTDFDGRRWSQSASRKIHEERQLEVSGLAIPQEITLEPSNSHYLFGIDSVATPPVLNGQPALINFENEIQHREQINQRIRYQLSSYTNYRLNAEGHPIELRLNLRLPNNFNPQSIRFAQEIQQRHNDPLSRINAVLEHFRTEQFFYTLEPPQLGRHSADEFLFNTRAGFCEHYASAFVILMRAMGIPARVVTGYQGGTLNTQGNFYEVRQSDAHAWAEVWLKEKGWVRVDPTAAVAPNRILQNLQATQNNSGLTSIVTNFIKENAWSRELRMQWNALNNSWNQWVLNYNQTQQSKLLDRLGLNQLNWATTLAWIFGIGLIIVSLLAIPLLPKPVKRALHEKLYIRLCRKLAKQGLEKAPHEGPIIYLHRLQVAVKDTQYLQLQEFIQHYVSIKYGKTSESTQSDKQEQRRLIIKRMQQLLQNISA</sequence>
<dbReference type="Pfam" id="PF01841">
    <property type="entry name" value="Transglut_core"/>
    <property type="match status" value="1"/>
</dbReference>
<dbReference type="PANTHER" id="PTHR42736">
    <property type="entry name" value="PROTEIN-GLUTAMINE GAMMA-GLUTAMYLTRANSFERASE"/>
    <property type="match status" value="1"/>
</dbReference>
<evidence type="ECO:0000313" key="3">
    <source>
        <dbReference type="EMBL" id="MBC3830925.1"/>
    </source>
</evidence>
<dbReference type="RefSeq" id="WP_186889966.1">
    <property type="nucleotide sequence ID" value="NZ_JACOFU010000002.1"/>
</dbReference>
<evidence type="ECO:0000259" key="2">
    <source>
        <dbReference type="SMART" id="SM00460"/>
    </source>
</evidence>
<reference evidence="3 4" key="1">
    <citation type="submission" date="2020-08" db="EMBL/GenBank/DDBJ databases">
        <title>Novel species isolated from subtropical streams in China.</title>
        <authorList>
            <person name="Lu H."/>
        </authorList>
    </citation>
    <scope>NUCLEOTIDE SEQUENCE [LARGE SCALE GENOMIC DNA]</scope>
    <source>
        <strain evidence="3 4">KCTC 52442</strain>
    </source>
</reference>
<dbReference type="Gene3D" id="3.10.620.30">
    <property type="match status" value="1"/>
</dbReference>
<dbReference type="Pfam" id="PF11992">
    <property type="entry name" value="TgpA_N"/>
    <property type="match status" value="1"/>
</dbReference>